<evidence type="ECO:0000256" key="3">
    <source>
        <dbReference type="ARBA" id="ARBA00022884"/>
    </source>
</evidence>
<dbReference type="PROSITE" id="PS50823">
    <property type="entry name" value="KH_TYPE_2"/>
    <property type="match status" value="1"/>
</dbReference>
<dbReference type="PANTHER" id="PTHR11760:SF19">
    <property type="entry name" value="SMALL RIBOSOMAL SUBUNIT PROTEIN US3C"/>
    <property type="match status" value="1"/>
</dbReference>
<keyword evidence="4 7" id="KW-0689">Ribosomal protein</keyword>
<dbReference type="InterPro" id="IPR036419">
    <property type="entry name" value="Ribosomal_S3_C_sf"/>
</dbReference>
<dbReference type="PANTHER" id="PTHR11760">
    <property type="entry name" value="30S/40S RIBOSOMAL PROTEIN S3"/>
    <property type="match status" value="1"/>
</dbReference>
<evidence type="ECO:0000256" key="2">
    <source>
        <dbReference type="ARBA" id="ARBA00022730"/>
    </source>
</evidence>
<dbReference type="InterPro" id="IPR004044">
    <property type="entry name" value="KH_dom_type_2"/>
</dbReference>
<dbReference type="Gene3D" id="3.30.300.20">
    <property type="match status" value="1"/>
</dbReference>
<evidence type="ECO:0000256" key="4">
    <source>
        <dbReference type="ARBA" id="ARBA00022980"/>
    </source>
</evidence>
<organism evidence="7">
    <name type="scientific">uncultured organism</name>
    <dbReference type="NCBI Taxonomy" id="155900"/>
    <lineage>
        <taxon>unclassified sequences</taxon>
        <taxon>environmental samples</taxon>
    </lineage>
</organism>
<sequence length="235" mass="26353">MGQKVNPYGLRLGINKTWKSKWYVDPKEYANTLHEDLRLRKVIGEAQETQGSDIADLEIIRHPQRITLIIHTGRPGVIIGAKGANIEKLGKRLQKMVGKKIQIKIKEIGRPETDAQLIAENVGRQLKARASFRRAMKMAVANAMKAGVQGAKIRVSGRLGGSEIARTEQFKEGRIPLHTFRADIDYGAATSITTFGSIGIKVWVYKGELFGGEKKEDAGLLLRKQRERERERVRS</sequence>
<feature type="domain" description="KH type-2" evidence="6">
    <location>
        <begin position="39"/>
        <end position="109"/>
    </location>
</feature>
<dbReference type="InterPro" id="IPR057258">
    <property type="entry name" value="Ribosomal_uS3"/>
</dbReference>
<reference evidence="7" key="1">
    <citation type="journal article" date="2015" name="Nat. Commun.">
        <title>Diverse, uncultivated ultra-small bacterial cells in groundwater.</title>
        <authorList>
            <person name="Luef B."/>
            <person name="Frischkorn K.R."/>
            <person name="Wrighton K.C."/>
            <person name="Holman H.-Y.N."/>
            <person name="Birarda G."/>
            <person name="Thomas B.C."/>
            <person name="Singh A."/>
            <person name="Williams K.H."/>
            <person name="Siegerist C.E."/>
            <person name="Tringe S.G."/>
            <person name="Downing K.H."/>
            <person name="Comolli L.R."/>
            <person name="Banfield J.F."/>
        </authorList>
    </citation>
    <scope>NUCLEOTIDE SEQUENCE</scope>
</reference>
<dbReference type="InterPro" id="IPR009019">
    <property type="entry name" value="KH_sf_prok-type"/>
</dbReference>
<dbReference type="GO" id="GO:0003735">
    <property type="term" value="F:structural constituent of ribosome"/>
    <property type="evidence" value="ECO:0007669"/>
    <property type="project" value="InterPro"/>
</dbReference>
<dbReference type="GO" id="GO:0019843">
    <property type="term" value="F:rRNA binding"/>
    <property type="evidence" value="ECO:0007669"/>
    <property type="project" value="UniProtKB-KW"/>
</dbReference>
<dbReference type="NCBIfam" id="TIGR01009">
    <property type="entry name" value="rpsC_bact"/>
    <property type="match status" value="1"/>
</dbReference>
<keyword evidence="2" id="KW-0699">rRNA-binding</keyword>
<keyword evidence="5" id="KW-0687">Ribonucleoprotein</keyword>
<dbReference type="Pfam" id="PF07650">
    <property type="entry name" value="KH_2"/>
    <property type="match status" value="1"/>
</dbReference>
<dbReference type="HAMAP" id="MF_01309_B">
    <property type="entry name" value="Ribosomal_uS3_B"/>
    <property type="match status" value="1"/>
</dbReference>
<protein>
    <submittedName>
        <fullName evidence="7">30S ribosomal protein S3</fullName>
    </submittedName>
</protein>
<proteinExistence type="inferred from homology"/>
<dbReference type="CDD" id="cd02412">
    <property type="entry name" value="KH-II_30S_S3"/>
    <property type="match status" value="1"/>
</dbReference>
<evidence type="ECO:0000256" key="5">
    <source>
        <dbReference type="ARBA" id="ARBA00023274"/>
    </source>
</evidence>
<dbReference type="InterPro" id="IPR005704">
    <property type="entry name" value="Ribosomal_uS3_bac-typ"/>
</dbReference>
<evidence type="ECO:0000313" key="7">
    <source>
        <dbReference type="EMBL" id="AGT99851.1"/>
    </source>
</evidence>
<evidence type="ECO:0000256" key="1">
    <source>
        <dbReference type="ARBA" id="ARBA00010761"/>
    </source>
</evidence>
<keyword evidence="3" id="KW-0694">RNA-binding</keyword>
<name>U3GT66_9ZZZZ</name>
<comment type="similarity">
    <text evidence="1">Belongs to the universal ribosomal protein uS3 family.</text>
</comment>
<dbReference type="FunFam" id="3.30.300.20:FF:000001">
    <property type="entry name" value="30S ribosomal protein S3"/>
    <property type="match status" value="1"/>
</dbReference>
<dbReference type="InterPro" id="IPR015946">
    <property type="entry name" value="KH_dom-like_a/b"/>
</dbReference>
<dbReference type="SUPFAM" id="SSF54821">
    <property type="entry name" value="Ribosomal protein S3 C-terminal domain"/>
    <property type="match status" value="1"/>
</dbReference>
<dbReference type="AlphaFoldDB" id="U3GT66"/>
<dbReference type="PROSITE" id="PS00548">
    <property type="entry name" value="RIBOSOMAL_S3"/>
    <property type="match status" value="1"/>
</dbReference>
<dbReference type="GO" id="GO:1990904">
    <property type="term" value="C:ribonucleoprotein complex"/>
    <property type="evidence" value="ECO:0007669"/>
    <property type="project" value="UniProtKB-KW"/>
</dbReference>
<accession>U3GT66</accession>
<dbReference type="InterPro" id="IPR018280">
    <property type="entry name" value="Ribosomal_uS3_CS"/>
</dbReference>
<dbReference type="Pfam" id="PF00189">
    <property type="entry name" value="Ribosomal_S3_C"/>
    <property type="match status" value="1"/>
</dbReference>
<dbReference type="Gene3D" id="3.30.1140.32">
    <property type="entry name" value="Ribosomal protein S3, C-terminal domain"/>
    <property type="match status" value="1"/>
</dbReference>
<evidence type="ECO:0000259" key="6">
    <source>
        <dbReference type="PROSITE" id="PS50823"/>
    </source>
</evidence>
<dbReference type="EMBL" id="KC999354">
    <property type="protein sequence ID" value="AGT99851.1"/>
    <property type="molecule type" value="Genomic_DNA"/>
</dbReference>
<dbReference type="InterPro" id="IPR004087">
    <property type="entry name" value="KH_dom"/>
</dbReference>
<dbReference type="SMART" id="SM00322">
    <property type="entry name" value="KH"/>
    <property type="match status" value="1"/>
</dbReference>
<dbReference type="InterPro" id="IPR001351">
    <property type="entry name" value="Ribosomal_uS3_C"/>
</dbReference>
<dbReference type="SUPFAM" id="SSF54814">
    <property type="entry name" value="Prokaryotic type KH domain (KH-domain type II)"/>
    <property type="match status" value="1"/>
</dbReference>